<organism evidence="2 3">
    <name type="scientific">Caerostris extrusa</name>
    <name type="common">Bark spider</name>
    <name type="synonym">Caerostris bankana</name>
    <dbReference type="NCBI Taxonomy" id="172846"/>
    <lineage>
        <taxon>Eukaryota</taxon>
        <taxon>Metazoa</taxon>
        <taxon>Ecdysozoa</taxon>
        <taxon>Arthropoda</taxon>
        <taxon>Chelicerata</taxon>
        <taxon>Arachnida</taxon>
        <taxon>Araneae</taxon>
        <taxon>Araneomorphae</taxon>
        <taxon>Entelegynae</taxon>
        <taxon>Araneoidea</taxon>
        <taxon>Araneidae</taxon>
        <taxon>Caerostris</taxon>
    </lineage>
</organism>
<evidence type="ECO:0000313" key="3">
    <source>
        <dbReference type="Proteomes" id="UP001054945"/>
    </source>
</evidence>
<dbReference type="AlphaFoldDB" id="A0AAV4P4Y3"/>
<feature type="compositionally biased region" description="Polar residues" evidence="1">
    <location>
        <begin position="21"/>
        <end position="30"/>
    </location>
</feature>
<feature type="region of interest" description="Disordered" evidence="1">
    <location>
        <begin position="1"/>
        <end position="36"/>
    </location>
</feature>
<dbReference type="EMBL" id="BPLR01021657">
    <property type="protein sequence ID" value="GIX92101.1"/>
    <property type="molecule type" value="Genomic_DNA"/>
</dbReference>
<feature type="compositionally biased region" description="Basic and acidic residues" evidence="1">
    <location>
        <begin position="1"/>
        <end position="16"/>
    </location>
</feature>
<name>A0AAV4P4Y3_CAEEX</name>
<dbReference type="Proteomes" id="UP001054945">
    <property type="component" value="Unassembled WGS sequence"/>
</dbReference>
<evidence type="ECO:0000256" key="1">
    <source>
        <dbReference type="SAM" id="MobiDB-lite"/>
    </source>
</evidence>
<accession>A0AAV4P4Y3</accession>
<gene>
    <name evidence="2" type="ORF">CEXT_310001</name>
</gene>
<sequence>MDHKASPIKPGPERRKWLPSTVASSGSRPNENGPGLRARVNGFGTYFGRVVEKSHFPCFTRLKLVVIRISIDFLGTATCLQERLTEAHKS</sequence>
<reference evidence="2 3" key="1">
    <citation type="submission" date="2021-06" db="EMBL/GenBank/DDBJ databases">
        <title>Caerostris extrusa draft genome.</title>
        <authorList>
            <person name="Kono N."/>
            <person name="Arakawa K."/>
        </authorList>
    </citation>
    <scope>NUCLEOTIDE SEQUENCE [LARGE SCALE GENOMIC DNA]</scope>
</reference>
<comment type="caution">
    <text evidence="2">The sequence shown here is derived from an EMBL/GenBank/DDBJ whole genome shotgun (WGS) entry which is preliminary data.</text>
</comment>
<protein>
    <submittedName>
        <fullName evidence="2">Uncharacterized protein</fullName>
    </submittedName>
</protein>
<keyword evidence="3" id="KW-1185">Reference proteome</keyword>
<proteinExistence type="predicted"/>
<evidence type="ECO:0000313" key="2">
    <source>
        <dbReference type="EMBL" id="GIX92101.1"/>
    </source>
</evidence>